<feature type="region of interest" description="Disordered" evidence="1">
    <location>
        <begin position="73"/>
        <end position="104"/>
    </location>
</feature>
<accession>A0A9P9GRD8</accession>
<gene>
    <name evidence="2" type="ORF">B0J15DRAFT_403802</name>
</gene>
<protein>
    <submittedName>
        <fullName evidence="2">Uncharacterized protein</fullName>
    </submittedName>
</protein>
<reference evidence="2" key="1">
    <citation type="journal article" date="2021" name="Nat. Commun.">
        <title>Genetic determinants of endophytism in the Arabidopsis root mycobiome.</title>
        <authorList>
            <person name="Mesny F."/>
            <person name="Miyauchi S."/>
            <person name="Thiergart T."/>
            <person name="Pickel B."/>
            <person name="Atanasova L."/>
            <person name="Karlsson M."/>
            <person name="Huettel B."/>
            <person name="Barry K.W."/>
            <person name="Haridas S."/>
            <person name="Chen C."/>
            <person name="Bauer D."/>
            <person name="Andreopoulos W."/>
            <person name="Pangilinan J."/>
            <person name="LaButti K."/>
            <person name="Riley R."/>
            <person name="Lipzen A."/>
            <person name="Clum A."/>
            <person name="Drula E."/>
            <person name="Henrissat B."/>
            <person name="Kohler A."/>
            <person name="Grigoriev I.V."/>
            <person name="Martin F.M."/>
            <person name="Hacquard S."/>
        </authorList>
    </citation>
    <scope>NUCLEOTIDE SEQUENCE</scope>
    <source>
        <strain evidence="2">FSSC 5 MPI-SDFR-AT-0091</strain>
    </source>
</reference>
<evidence type="ECO:0000313" key="2">
    <source>
        <dbReference type="EMBL" id="KAH7243931.1"/>
    </source>
</evidence>
<organism evidence="2 3">
    <name type="scientific">Fusarium solani</name>
    <name type="common">Filamentous fungus</name>
    <dbReference type="NCBI Taxonomy" id="169388"/>
    <lineage>
        <taxon>Eukaryota</taxon>
        <taxon>Fungi</taxon>
        <taxon>Dikarya</taxon>
        <taxon>Ascomycota</taxon>
        <taxon>Pezizomycotina</taxon>
        <taxon>Sordariomycetes</taxon>
        <taxon>Hypocreomycetidae</taxon>
        <taxon>Hypocreales</taxon>
        <taxon>Nectriaceae</taxon>
        <taxon>Fusarium</taxon>
        <taxon>Fusarium solani species complex</taxon>
    </lineage>
</organism>
<evidence type="ECO:0000313" key="3">
    <source>
        <dbReference type="Proteomes" id="UP000736672"/>
    </source>
</evidence>
<dbReference type="EMBL" id="JAGTJS010000018">
    <property type="protein sequence ID" value="KAH7243931.1"/>
    <property type="molecule type" value="Genomic_DNA"/>
</dbReference>
<feature type="compositionally biased region" description="Polar residues" evidence="1">
    <location>
        <begin position="227"/>
        <end position="240"/>
    </location>
</feature>
<comment type="caution">
    <text evidence="2">The sequence shown here is derived from an EMBL/GenBank/DDBJ whole genome shotgun (WGS) entry which is preliminary data.</text>
</comment>
<feature type="compositionally biased region" description="Low complexity" evidence="1">
    <location>
        <begin position="84"/>
        <end position="97"/>
    </location>
</feature>
<name>A0A9P9GRD8_FUSSL</name>
<evidence type="ECO:0000256" key="1">
    <source>
        <dbReference type="SAM" id="MobiDB-lite"/>
    </source>
</evidence>
<dbReference type="AlphaFoldDB" id="A0A9P9GRD8"/>
<sequence length="355" mass="38462">NYLEANRRRGEAYQEDRAIMDQVRQIWGTEETIMLREIEGLKERVHRLEGENSILKSIVIQVTGIVLPVGSQHGDSGGASMENSYSSTTSSQSTSRSQNPSIPVSFSRTDPFSLSLGLDGAPCRAHFRSPGDSCIAPSRPSIPAPIVPLDPLTQPEKSIDKNFLSSPSGDFFGSVASIDVQEPKLDGITVKETAVKKSTFTVGDEHAETPPSPTTSPPVDAAHNPDVNRNSSIDGLSSGKNSPFTLTLAEPKRLTIHAGHTSCHSLSIIPTVSSTETSSLHDRSYTTTPAPEMVADASMHPTKPENLEKTATGQRSHEAWQNEHLDHPEPMLDSVDNKLLKGPLIKNIRALDETF</sequence>
<dbReference type="Proteomes" id="UP000736672">
    <property type="component" value="Unassembled WGS sequence"/>
</dbReference>
<feature type="non-terminal residue" evidence="2">
    <location>
        <position position="1"/>
    </location>
</feature>
<keyword evidence="3" id="KW-1185">Reference proteome</keyword>
<proteinExistence type="predicted"/>
<feature type="region of interest" description="Disordered" evidence="1">
    <location>
        <begin position="201"/>
        <end position="240"/>
    </location>
</feature>
<dbReference type="OrthoDB" id="10361482at2759"/>